<feature type="transmembrane region" description="Helical" evidence="1">
    <location>
        <begin position="66"/>
        <end position="90"/>
    </location>
</feature>
<dbReference type="Proteomes" id="UP001203297">
    <property type="component" value="Unassembled WGS sequence"/>
</dbReference>
<evidence type="ECO:0000313" key="3">
    <source>
        <dbReference type="Proteomes" id="UP001203297"/>
    </source>
</evidence>
<evidence type="ECO:0000256" key="1">
    <source>
        <dbReference type="SAM" id="Phobius"/>
    </source>
</evidence>
<feature type="transmembrane region" description="Helical" evidence="1">
    <location>
        <begin position="26"/>
        <end position="46"/>
    </location>
</feature>
<keyword evidence="3" id="KW-1185">Reference proteome</keyword>
<dbReference type="AlphaFoldDB" id="A0AAD4M070"/>
<dbReference type="EMBL" id="WTXG01000040">
    <property type="protein sequence ID" value="KAI0297222.1"/>
    <property type="molecule type" value="Genomic_DNA"/>
</dbReference>
<feature type="non-terminal residue" evidence="2">
    <location>
        <position position="1"/>
    </location>
</feature>
<proteinExistence type="predicted"/>
<keyword evidence="1" id="KW-1133">Transmembrane helix</keyword>
<comment type="caution">
    <text evidence="2">The sequence shown here is derived from an EMBL/GenBank/DDBJ whole genome shotgun (WGS) entry which is preliminary data.</text>
</comment>
<reference evidence="2" key="1">
    <citation type="journal article" date="2022" name="New Phytol.">
        <title>Evolutionary transition to the ectomycorrhizal habit in the genomes of a hyperdiverse lineage of mushroom-forming fungi.</title>
        <authorList>
            <person name="Looney B."/>
            <person name="Miyauchi S."/>
            <person name="Morin E."/>
            <person name="Drula E."/>
            <person name="Courty P.E."/>
            <person name="Kohler A."/>
            <person name="Kuo A."/>
            <person name="LaButti K."/>
            <person name="Pangilinan J."/>
            <person name="Lipzen A."/>
            <person name="Riley R."/>
            <person name="Andreopoulos W."/>
            <person name="He G."/>
            <person name="Johnson J."/>
            <person name="Nolan M."/>
            <person name="Tritt A."/>
            <person name="Barry K.W."/>
            <person name="Grigoriev I.V."/>
            <person name="Nagy L.G."/>
            <person name="Hibbett D."/>
            <person name="Henrissat B."/>
            <person name="Matheny P.B."/>
            <person name="Labbe J."/>
            <person name="Martin F.M."/>
        </authorList>
    </citation>
    <scope>NUCLEOTIDE SEQUENCE</scope>
    <source>
        <strain evidence="2">BPL690</strain>
    </source>
</reference>
<protein>
    <submittedName>
        <fullName evidence="2">Uncharacterized protein</fullName>
    </submittedName>
</protein>
<accession>A0AAD4M070</accession>
<keyword evidence="1" id="KW-0472">Membrane</keyword>
<keyword evidence="1" id="KW-0812">Transmembrane</keyword>
<evidence type="ECO:0000313" key="2">
    <source>
        <dbReference type="EMBL" id="KAI0297222.1"/>
    </source>
</evidence>
<name>A0AAD4M070_9AGAM</name>
<organism evidence="2 3">
    <name type="scientific">Multifurca ochricompacta</name>
    <dbReference type="NCBI Taxonomy" id="376703"/>
    <lineage>
        <taxon>Eukaryota</taxon>
        <taxon>Fungi</taxon>
        <taxon>Dikarya</taxon>
        <taxon>Basidiomycota</taxon>
        <taxon>Agaricomycotina</taxon>
        <taxon>Agaricomycetes</taxon>
        <taxon>Russulales</taxon>
        <taxon>Russulaceae</taxon>
        <taxon>Multifurca</taxon>
    </lineage>
</organism>
<gene>
    <name evidence="2" type="ORF">B0F90DRAFT_1741211</name>
</gene>
<sequence length="165" mass="18394">MRCITCPIQLARGGGVLSTIMMMPQLSCHVMSFSFIISALPCRYLTTLRIILQRYVGGVDAPKPFFFSISFYLFILFFSELIFVGFLFLFSLSLGPPPHSVGIARYNTIAHNRFRFSSSPSSSLAISSRASRVHAQHSALEFFSSFYATTGRGMRAVSKKKKPSL</sequence>